<feature type="transmembrane region" description="Helical" evidence="2">
    <location>
        <begin position="64"/>
        <end position="82"/>
    </location>
</feature>
<dbReference type="PANTHER" id="PTHR28251:SF1">
    <property type="entry name" value="V-TYPE ATPASE ASSEMBLY FACTOR PKR1"/>
    <property type="match status" value="1"/>
</dbReference>
<dbReference type="GO" id="GO:0005789">
    <property type="term" value="C:endoplasmic reticulum membrane"/>
    <property type="evidence" value="ECO:0007669"/>
    <property type="project" value="TreeGrafter"/>
</dbReference>
<dbReference type="EMBL" id="KZ857388">
    <property type="protein sequence ID" value="RDX53076.1"/>
    <property type="molecule type" value="Genomic_DNA"/>
</dbReference>
<feature type="region of interest" description="Disordered" evidence="1">
    <location>
        <begin position="1"/>
        <end position="21"/>
    </location>
</feature>
<proteinExistence type="predicted"/>
<dbReference type="PANTHER" id="PTHR28251">
    <property type="entry name" value="V-TYPE ATPASE ASSEMBLY FACTOR PKR1"/>
    <property type="match status" value="1"/>
</dbReference>
<organism evidence="3 4">
    <name type="scientific">Lentinus brumalis</name>
    <dbReference type="NCBI Taxonomy" id="2498619"/>
    <lineage>
        <taxon>Eukaryota</taxon>
        <taxon>Fungi</taxon>
        <taxon>Dikarya</taxon>
        <taxon>Basidiomycota</taxon>
        <taxon>Agaricomycotina</taxon>
        <taxon>Agaricomycetes</taxon>
        <taxon>Polyporales</taxon>
        <taxon>Polyporaceae</taxon>
        <taxon>Lentinus</taxon>
    </lineage>
</organism>
<evidence type="ECO:0000256" key="1">
    <source>
        <dbReference type="SAM" id="MobiDB-lite"/>
    </source>
</evidence>
<keyword evidence="4" id="KW-1185">Reference proteome</keyword>
<dbReference type="AlphaFoldDB" id="A0A371DKN1"/>
<keyword evidence="2" id="KW-1133">Transmembrane helix</keyword>
<dbReference type="OrthoDB" id="9626941at2759"/>
<reference evidence="3 4" key="1">
    <citation type="journal article" date="2018" name="Biotechnol. Biofuels">
        <title>Integrative visual omics of the white-rot fungus Polyporus brumalis exposes the biotechnological potential of its oxidative enzymes for delignifying raw plant biomass.</title>
        <authorList>
            <person name="Miyauchi S."/>
            <person name="Rancon A."/>
            <person name="Drula E."/>
            <person name="Hage H."/>
            <person name="Chaduli D."/>
            <person name="Favel A."/>
            <person name="Grisel S."/>
            <person name="Henrissat B."/>
            <person name="Herpoel-Gimbert I."/>
            <person name="Ruiz-Duenas F.J."/>
            <person name="Chevret D."/>
            <person name="Hainaut M."/>
            <person name="Lin J."/>
            <person name="Wang M."/>
            <person name="Pangilinan J."/>
            <person name="Lipzen A."/>
            <person name="Lesage-Meessen L."/>
            <person name="Navarro D."/>
            <person name="Riley R."/>
            <person name="Grigoriev I.V."/>
            <person name="Zhou S."/>
            <person name="Raouche S."/>
            <person name="Rosso M.N."/>
        </authorList>
    </citation>
    <scope>NUCLEOTIDE SEQUENCE [LARGE SCALE GENOMIC DNA]</scope>
    <source>
        <strain evidence="3 4">BRFM 1820</strain>
    </source>
</reference>
<gene>
    <name evidence="3" type="ORF">OH76DRAFT_1399674</name>
</gene>
<name>A0A371DKN1_9APHY</name>
<keyword evidence="2" id="KW-0812">Transmembrane</keyword>
<dbReference type="GO" id="GO:0070072">
    <property type="term" value="P:vacuolar proton-transporting V-type ATPase complex assembly"/>
    <property type="evidence" value="ECO:0007669"/>
    <property type="project" value="InterPro"/>
</dbReference>
<protein>
    <recommendedName>
        <fullName evidence="5">Pkr1-domain-containing protein</fullName>
    </recommendedName>
</protein>
<evidence type="ECO:0008006" key="5">
    <source>
        <dbReference type="Google" id="ProtNLM"/>
    </source>
</evidence>
<feature type="compositionally biased region" description="Polar residues" evidence="1">
    <location>
        <begin position="1"/>
        <end position="12"/>
    </location>
</feature>
<evidence type="ECO:0000256" key="2">
    <source>
        <dbReference type="SAM" id="Phobius"/>
    </source>
</evidence>
<dbReference type="InterPro" id="IPR013945">
    <property type="entry name" value="Pkr1"/>
</dbReference>
<keyword evidence="2" id="KW-0472">Membrane</keyword>
<accession>A0A371DKN1</accession>
<feature type="transmembrane region" description="Helical" evidence="2">
    <location>
        <begin position="35"/>
        <end position="57"/>
    </location>
</feature>
<dbReference type="Pfam" id="PF08636">
    <property type="entry name" value="Pkr1"/>
    <property type="match status" value="1"/>
</dbReference>
<evidence type="ECO:0000313" key="4">
    <source>
        <dbReference type="Proteomes" id="UP000256964"/>
    </source>
</evidence>
<sequence>MSDTQSVTTSEVPQDDSSGDFISNILTPGSSLNPAFLTVVDGVLATLLLIFLGLLILTRGSVHFIFLMLVTGCLWASVKWFVAELQNLRAQEPAQIRFNDSVEKTNSKVKDE</sequence>
<evidence type="ECO:0000313" key="3">
    <source>
        <dbReference type="EMBL" id="RDX53076.1"/>
    </source>
</evidence>
<dbReference type="Proteomes" id="UP000256964">
    <property type="component" value="Unassembled WGS sequence"/>
</dbReference>